<dbReference type="EMBL" id="JARKNE010000007">
    <property type="protein sequence ID" value="KAK5818623.1"/>
    <property type="molecule type" value="Genomic_DNA"/>
</dbReference>
<organism evidence="1 2">
    <name type="scientific">Gossypium arboreum</name>
    <name type="common">Tree cotton</name>
    <name type="synonym">Gossypium nanking</name>
    <dbReference type="NCBI Taxonomy" id="29729"/>
    <lineage>
        <taxon>Eukaryota</taxon>
        <taxon>Viridiplantae</taxon>
        <taxon>Streptophyta</taxon>
        <taxon>Embryophyta</taxon>
        <taxon>Tracheophyta</taxon>
        <taxon>Spermatophyta</taxon>
        <taxon>Magnoliopsida</taxon>
        <taxon>eudicotyledons</taxon>
        <taxon>Gunneridae</taxon>
        <taxon>Pentapetalae</taxon>
        <taxon>rosids</taxon>
        <taxon>malvids</taxon>
        <taxon>Malvales</taxon>
        <taxon>Malvaceae</taxon>
        <taxon>Malvoideae</taxon>
        <taxon>Gossypium</taxon>
    </lineage>
</organism>
<evidence type="ECO:0000313" key="2">
    <source>
        <dbReference type="Proteomes" id="UP001358586"/>
    </source>
</evidence>
<name>A0ABR0PBM6_GOSAR</name>
<proteinExistence type="predicted"/>
<dbReference type="Proteomes" id="UP001358586">
    <property type="component" value="Chromosome 7"/>
</dbReference>
<keyword evidence="2" id="KW-1185">Reference proteome</keyword>
<reference evidence="1 2" key="1">
    <citation type="submission" date="2023-03" db="EMBL/GenBank/DDBJ databases">
        <title>WGS of Gossypium arboreum.</title>
        <authorList>
            <person name="Yu D."/>
        </authorList>
    </citation>
    <scope>NUCLEOTIDE SEQUENCE [LARGE SCALE GENOMIC DNA]</scope>
    <source>
        <tissue evidence="1">Leaf</tissue>
    </source>
</reference>
<accession>A0ABR0PBM6</accession>
<evidence type="ECO:0000313" key="1">
    <source>
        <dbReference type="EMBL" id="KAK5818623.1"/>
    </source>
</evidence>
<sequence length="134" mass="14678">MPSILPEVASAIFQILDYPVSVPKTISLTTSSFFSIPFEFLSSVFSHALFFIIPFQQPFFQQIFSPIAPWRPISSSPCLSGLSSLSVVTRVLSSSSSASSAFLDNRFSRSVFLRLSTITLVSSCATPIPDLEIF</sequence>
<gene>
    <name evidence="1" type="ORF">PVK06_023566</name>
</gene>
<protein>
    <submittedName>
        <fullName evidence="1">Uncharacterized protein</fullName>
    </submittedName>
</protein>
<comment type="caution">
    <text evidence="1">The sequence shown here is derived from an EMBL/GenBank/DDBJ whole genome shotgun (WGS) entry which is preliminary data.</text>
</comment>